<dbReference type="AlphaFoldDB" id="A0AAD7QVQ7"/>
<accession>A0AAD7QVQ7</accession>
<dbReference type="Proteomes" id="UP001217417">
    <property type="component" value="Unassembled WGS sequence"/>
</dbReference>
<dbReference type="PANTHER" id="PTHR13520:SF0">
    <property type="entry name" value="RAD50-INTERACTING PROTEIN 1"/>
    <property type="match status" value="1"/>
</dbReference>
<dbReference type="PANTHER" id="PTHR13520">
    <property type="entry name" value="RAD50-INTERACTING PROTEIN 1 RINT-1"/>
    <property type="match status" value="1"/>
</dbReference>
<evidence type="ECO:0000313" key="2">
    <source>
        <dbReference type="Proteomes" id="UP001217417"/>
    </source>
</evidence>
<dbReference type="InterPro" id="IPR007528">
    <property type="entry name" value="RINT1_Tip20"/>
</dbReference>
<dbReference type="InterPro" id="IPR042042">
    <property type="entry name" value="Tip20p_domB"/>
</dbReference>
<dbReference type="GO" id="GO:0006888">
    <property type="term" value="P:endoplasmic reticulum to Golgi vesicle-mediated transport"/>
    <property type="evidence" value="ECO:0007669"/>
    <property type="project" value="InterPro"/>
</dbReference>
<dbReference type="GO" id="GO:0060628">
    <property type="term" value="P:regulation of ER to Golgi vesicle-mediated transport"/>
    <property type="evidence" value="ECO:0007669"/>
    <property type="project" value="TreeGrafter"/>
</dbReference>
<sequence>MGTVTEYINEKLPSVDALGDLDNLVSSLEDQQAILNTQIQDIQAKIAAEHDALFRSSDAILNQVTEFRASHGKLKDRLLNASYRSRPKFMDDLQGLVTKLEKFELARDYFVVLGEVQRISESAKATILDDPELALQTYNELVKLVDDVYEKNREAEDSAVHLVDFLCQSKDFLWLELREQLATEFRGSLDGIGWPRRVSLEADFEEFIRAFNKLLQFQFSSASGKVGDNDPPDVIIALEIMTEPLDLRFRYHFEGNRETNKVDRPEWFFSHFTSTVEDHEQFMETIVQGILEQSFYLSNREALHELIYAYLPSVRRKLKTLIPAVMHEPQLFSHLMLETMKFDDHLRDTYLFAPYGHDEWHGIYGDIMSKPEWFEGWLSVEKEFALARYQEIITTPDAWVIDFDSVGESESKPTKSALRLRDLLETISERYRPLKSFVHRIRFLMDIQIAILDSYHNRISSSLDAFESLTSSIVRAVSGVHEEERKKMVDGLAGIERLCRAYGSAYTIRDALNDWGDDIFFLELYHELNLRASQGKKKKIPMELEGISSRLPDGLEEDGTIFDEIIKAYDALRTRAENLITKHLSREVQKAYKNDSAFRQSVKSKDGLAADLFNSSATIAEMIAYLSRALSQPSFTRVSRALYRSFNL</sequence>
<dbReference type="Gene3D" id="1.20.58.1420">
    <property type="entry name" value="Dsl1p vesicle tethering complex, Tip20p subunit, domain B"/>
    <property type="match status" value="1"/>
</dbReference>
<reference evidence="1" key="1">
    <citation type="submission" date="2023-03" db="EMBL/GenBank/DDBJ databases">
        <title>Near-Complete genome sequence of Lipomyces tetrasporous NRRL Y-64009, an oleaginous yeast capable of growing on lignocellulosic hydrolysates.</title>
        <authorList>
            <consortium name="Lawrence Berkeley National Laboratory"/>
            <person name="Jagtap S.S."/>
            <person name="Liu J.-J."/>
            <person name="Walukiewicz H.E."/>
            <person name="Pangilinan J."/>
            <person name="Lipzen A."/>
            <person name="Ahrendt S."/>
            <person name="Koriabine M."/>
            <person name="Cobaugh K."/>
            <person name="Salamov A."/>
            <person name="Yoshinaga Y."/>
            <person name="Ng V."/>
            <person name="Daum C."/>
            <person name="Grigoriev I.V."/>
            <person name="Slininger P.J."/>
            <person name="Dien B.S."/>
            <person name="Jin Y.-S."/>
            <person name="Rao C.V."/>
        </authorList>
    </citation>
    <scope>NUCLEOTIDE SEQUENCE</scope>
    <source>
        <strain evidence="1">NRRL Y-64009</strain>
    </source>
</reference>
<dbReference type="GO" id="GO:0006890">
    <property type="term" value="P:retrograde vesicle-mediated transport, Golgi to endoplasmic reticulum"/>
    <property type="evidence" value="ECO:0007669"/>
    <property type="project" value="InterPro"/>
</dbReference>
<dbReference type="PROSITE" id="PS51386">
    <property type="entry name" value="RINT1_TIP20"/>
    <property type="match status" value="1"/>
</dbReference>
<dbReference type="EMBL" id="JARPMG010000003">
    <property type="protein sequence ID" value="KAJ8102240.1"/>
    <property type="molecule type" value="Genomic_DNA"/>
</dbReference>
<dbReference type="GeneID" id="80886746"/>
<dbReference type="RefSeq" id="XP_056045690.1">
    <property type="nucleotide sequence ID" value="XM_056191580.1"/>
</dbReference>
<name>A0AAD7QVQ7_9ASCO</name>
<keyword evidence="2" id="KW-1185">Reference proteome</keyword>
<dbReference type="GO" id="GO:0070939">
    <property type="term" value="C:Dsl1/NZR complex"/>
    <property type="evidence" value="ECO:0007669"/>
    <property type="project" value="InterPro"/>
</dbReference>
<proteinExistence type="predicted"/>
<protein>
    <submittedName>
        <fullName evidence="1">TIP-1 family-domain-containing protein</fullName>
    </submittedName>
</protein>
<dbReference type="Pfam" id="PF04437">
    <property type="entry name" value="RINT1_TIP1"/>
    <property type="match status" value="1"/>
</dbReference>
<organism evidence="1 2">
    <name type="scientific">Lipomyces tetrasporus</name>
    <dbReference type="NCBI Taxonomy" id="54092"/>
    <lineage>
        <taxon>Eukaryota</taxon>
        <taxon>Fungi</taxon>
        <taxon>Dikarya</taxon>
        <taxon>Ascomycota</taxon>
        <taxon>Saccharomycotina</taxon>
        <taxon>Lipomycetes</taxon>
        <taxon>Lipomycetales</taxon>
        <taxon>Lipomycetaceae</taxon>
        <taxon>Lipomyces</taxon>
    </lineage>
</organism>
<comment type="caution">
    <text evidence="1">The sequence shown here is derived from an EMBL/GenBank/DDBJ whole genome shotgun (WGS) entry which is preliminary data.</text>
</comment>
<gene>
    <name evidence="1" type="ORF">POJ06DRAFT_80058</name>
</gene>
<evidence type="ECO:0000313" key="1">
    <source>
        <dbReference type="EMBL" id="KAJ8102240.1"/>
    </source>
</evidence>